<dbReference type="InterPro" id="IPR007197">
    <property type="entry name" value="rSAM"/>
</dbReference>
<dbReference type="GO" id="GO:0003824">
    <property type="term" value="F:catalytic activity"/>
    <property type="evidence" value="ECO:0007669"/>
    <property type="project" value="InterPro"/>
</dbReference>
<name>A0A9D1LUL8_9FIRM</name>
<proteinExistence type="predicted"/>
<dbReference type="Gene3D" id="3.20.20.70">
    <property type="entry name" value="Aldolase class I"/>
    <property type="match status" value="1"/>
</dbReference>
<dbReference type="Pfam" id="PF04055">
    <property type="entry name" value="Radical_SAM"/>
    <property type="match status" value="1"/>
</dbReference>
<organism evidence="7 8">
    <name type="scientific">Candidatus Avimonoglobus intestinipullorum</name>
    <dbReference type="NCBI Taxonomy" id="2840699"/>
    <lineage>
        <taxon>Bacteria</taxon>
        <taxon>Bacillati</taxon>
        <taxon>Bacillota</taxon>
        <taxon>Clostridia</taxon>
        <taxon>Eubacteriales</taxon>
        <taxon>Candidatus Avimonoglobus</taxon>
    </lineage>
</organism>
<evidence type="ECO:0000256" key="5">
    <source>
        <dbReference type="PIRSR" id="PIRSR004869-50"/>
    </source>
</evidence>
<keyword evidence="4 5" id="KW-0411">Iron-sulfur</keyword>
<feature type="domain" description="Radical SAM core" evidence="6">
    <location>
        <begin position="59"/>
        <end position="186"/>
    </location>
</feature>
<dbReference type="SUPFAM" id="SSF102114">
    <property type="entry name" value="Radical SAM enzymes"/>
    <property type="match status" value="1"/>
</dbReference>
<dbReference type="EMBL" id="DVND01000093">
    <property type="protein sequence ID" value="HIU48388.1"/>
    <property type="molecule type" value="Genomic_DNA"/>
</dbReference>
<dbReference type="SFLD" id="SFLDS00029">
    <property type="entry name" value="Radical_SAM"/>
    <property type="match status" value="1"/>
</dbReference>
<keyword evidence="1 5" id="KW-0949">S-adenosyl-L-methionine</keyword>
<dbReference type="AlphaFoldDB" id="A0A9D1LUL8"/>
<feature type="binding site" evidence="5">
    <location>
        <position position="63"/>
    </location>
    <ligand>
        <name>[4Fe-4S] cluster</name>
        <dbReference type="ChEBI" id="CHEBI:49883"/>
        <note>4Fe-4S-S-AdoMet</note>
    </ligand>
</feature>
<reference evidence="7" key="2">
    <citation type="journal article" date="2021" name="PeerJ">
        <title>Extensive microbial diversity within the chicken gut microbiome revealed by metagenomics and culture.</title>
        <authorList>
            <person name="Gilroy R."/>
            <person name="Ravi A."/>
            <person name="Getino M."/>
            <person name="Pursley I."/>
            <person name="Horton D.L."/>
            <person name="Alikhan N.F."/>
            <person name="Baker D."/>
            <person name="Gharbi K."/>
            <person name="Hall N."/>
            <person name="Watson M."/>
            <person name="Adriaenssens E.M."/>
            <person name="Foster-Nyarko E."/>
            <person name="Jarju S."/>
            <person name="Secka A."/>
            <person name="Antonio M."/>
            <person name="Oren A."/>
            <person name="Chaudhuri R.R."/>
            <person name="La Ragione R."/>
            <person name="Hildebrand F."/>
            <person name="Pallen M.J."/>
        </authorList>
    </citation>
    <scope>NUCLEOTIDE SEQUENCE</scope>
    <source>
        <strain evidence="7">ChiSjej4B22-9803</strain>
    </source>
</reference>
<dbReference type="SFLD" id="SFLDG01099">
    <property type="entry name" value="Uncharacterised_Radical_SAM_Su"/>
    <property type="match status" value="1"/>
</dbReference>
<dbReference type="PIRSF" id="PIRSF004869">
    <property type="entry name" value="PflX_prd"/>
    <property type="match status" value="1"/>
</dbReference>
<accession>A0A9D1LUL8</accession>
<evidence type="ECO:0000256" key="3">
    <source>
        <dbReference type="ARBA" id="ARBA00023004"/>
    </source>
</evidence>
<evidence type="ECO:0000256" key="1">
    <source>
        <dbReference type="ARBA" id="ARBA00022691"/>
    </source>
</evidence>
<reference evidence="7" key="1">
    <citation type="submission" date="2020-10" db="EMBL/GenBank/DDBJ databases">
        <authorList>
            <person name="Gilroy R."/>
        </authorList>
    </citation>
    <scope>NUCLEOTIDE SEQUENCE</scope>
    <source>
        <strain evidence="7">ChiSjej4B22-9803</strain>
    </source>
</reference>
<dbReference type="InterPro" id="IPR016431">
    <property type="entry name" value="Pyrv-formate_lyase-activ_prd"/>
</dbReference>
<comment type="caution">
    <text evidence="7">The sequence shown here is derived from an EMBL/GenBank/DDBJ whole genome shotgun (WGS) entry which is preliminary data.</text>
</comment>
<dbReference type="CDD" id="cd01335">
    <property type="entry name" value="Radical_SAM"/>
    <property type="match status" value="1"/>
</dbReference>
<gene>
    <name evidence="7" type="ORF">IAB04_03415</name>
</gene>
<protein>
    <submittedName>
        <fullName evidence="7">Radical SAM protein</fullName>
    </submittedName>
</protein>
<dbReference type="Proteomes" id="UP000824111">
    <property type="component" value="Unassembled WGS sequence"/>
</dbReference>
<dbReference type="InterPro" id="IPR058240">
    <property type="entry name" value="rSAM_sf"/>
</dbReference>
<feature type="binding site" evidence="5">
    <location>
        <position position="67"/>
    </location>
    <ligand>
        <name>[4Fe-4S] cluster</name>
        <dbReference type="ChEBI" id="CHEBI:49883"/>
        <note>4Fe-4S-S-AdoMet</note>
    </ligand>
</feature>
<evidence type="ECO:0000256" key="2">
    <source>
        <dbReference type="ARBA" id="ARBA00022723"/>
    </source>
</evidence>
<keyword evidence="2 5" id="KW-0479">Metal-binding</keyword>
<dbReference type="GO" id="GO:0051536">
    <property type="term" value="F:iron-sulfur cluster binding"/>
    <property type="evidence" value="ECO:0007669"/>
    <property type="project" value="UniProtKB-KW"/>
</dbReference>
<dbReference type="InterPro" id="IPR040085">
    <property type="entry name" value="MJ0674-like"/>
</dbReference>
<sequence>MREALLSPCRLCPRRCGADRLRGQAGYCKSGREIKIARAALHHWEEPPISGENGSGAVFFSYCTMQCVFCQNYAISTLHRGKQVSVEELADVFLALQEQHAENINLVTPTHYVPQIIDALDIARKGGLRLPVVYNTSGYELPETLRSLEGYVDIYLPDFKYWADRYAVRYSNAPRYAEYAKAALAEMYRQTGPPVFDGRGIMRKGVIVRHMLLPGLLFDAKKILDYLYKTYKHNIYISIMNQYTPLEHVRAYPEINRPVSAAYYGALLDYASKIGIERAFIQEGGTVSESFIPAFYPGD</sequence>
<dbReference type="GO" id="GO:0046872">
    <property type="term" value="F:metal ion binding"/>
    <property type="evidence" value="ECO:0007669"/>
    <property type="project" value="UniProtKB-KW"/>
</dbReference>
<evidence type="ECO:0000313" key="8">
    <source>
        <dbReference type="Proteomes" id="UP000824111"/>
    </source>
</evidence>
<comment type="cofactor">
    <cofactor evidence="5">
        <name>[4Fe-4S] cluster</name>
        <dbReference type="ChEBI" id="CHEBI:49883"/>
    </cofactor>
    <text evidence="5">Binds 1 [4Fe-4S] cluster. The cluster is coordinated with 3 cysteines and an exchangeable S-adenosyl-L-methionine.</text>
</comment>
<evidence type="ECO:0000313" key="7">
    <source>
        <dbReference type="EMBL" id="HIU48388.1"/>
    </source>
</evidence>
<evidence type="ECO:0000256" key="4">
    <source>
        <dbReference type="ARBA" id="ARBA00023014"/>
    </source>
</evidence>
<dbReference type="PANTHER" id="PTHR43075:SF1">
    <property type="entry name" value="FORMATE LYASE ACTIVATING ENZYME, PUTATIVE (AFU_ORTHOLOGUE AFUA_2G15630)-RELATED"/>
    <property type="match status" value="1"/>
</dbReference>
<feature type="binding site" evidence="5">
    <location>
        <position position="70"/>
    </location>
    <ligand>
        <name>[4Fe-4S] cluster</name>
        <dbReference type="ChEBI" id="CHEBI:49883"/>
        <note>4Fe-4S-S-AdoMet</note>
    </ligand>
</feature>
<evidence type="ECO:0000259" key="6">
    <source>
        <dbReference type="Pfam" id="PF04055"/>
    </source>
</evidence>
<keyword evidence="3 5" id="KW-0408">Iron</keyword>
<dbReference type="InterPro" id="IPR013785">
    <property type="entry name" value="Aldolase_TIM"/>
</dbReference>
<dbReference type="PANTHER" id="PTHR43075">
    <property type="entry name" value="FORMATE LYASE ACTIVATING ENZYME, PUTATIVE (AFU_ORTHOLOGUE AFUA_2G15630)-RELATED"/>
    <property type="match status" value="1"/>
</dbReference>